<gene>
    <name evidence="2" type="ORF">UFOPK3376_01604</name>
</gene>
<dbReference type="Pfam" id="PF13561">
    <property type="entry name" value="adh_short_C2"/>
    <property type="match status" value="1"/>
</dbReference>
<dbReference type="PRINTS" id="PR00080">
    <property type="entry name" value="SDRFAMILY"/>
</dbReference>
<comment type="similarity">
    <text evidence="1">Belongs to the short-chain dehydrogenases/reductases (SDR) family.</text>
</comment>
<dbReference type="EMBL" id="CAFBLP010000037">
    <property type="protein sequence ID" value="CAB4881764.1"/>
    <property type="molecule type" value="Genomic_DNA"/>
</dbReference>
<accession>A0A6J7EKL7</accession>
<dbReference type="SUPFAM" id="SSF51735">
    <property type="entry name" value="NAD(P)-binding Rossmann-fold domains"/>
    <property type="match status" value="1"/>
</dbReference>
<dbReference type="InterPro" id="IPR036291">
    <property type="entry name" value="NAD(P)-bd_dom_sf"/>
</dbReference>
<evidence type="ECO:0000256" key="1">
    <source>
        <dbReference type="ARBA" id="ARBA00006484"/>
    </source>
</evidence>
<dbReference type="PANTHER" id="PTHR42760:SF40">
    <property type="entry name" value="3-OXOACYL-[ACYL-CARRIER-PROTEIN] REDUCTASE, CHLOROPLASTIC"/>
    <property type="match status" value="1"/>
</dbReference>
<dbReference type="NCBIfam" id="NF009466">
    <property type="entry name" value="PRK12826.1-2"/>
    <property type="match status" value="1"/>
</dbReference>
<reference evidence="2" key="1">
    <citation type="submission" date="2020-05" db="EMBL/GenBank/DDBJ databases">
        <authorList>
            <person name="Chiriac C."/>
            <person name="Salcher M."/>
            <person name="Ghai R."/>
            <person name="Kavagutti S V."/>
        </authorList>
    </citation>
    <scope>NUCLEOTIDE SEQUENCE</scope>
</reference>
<dbReference type="FunFam" id="3.40.50.720:FF:000084">
    <property type="entry name" value="Short-chain dehydrogenase reductase"/>
    <property type="match status" value="1"/>
</dbReference>
<dbReference type="AlphaFoldDB" id="A0A6J7EKL7"/>
<dbReference type="InterPro" id="IPR002347">
    <property type="entry name" value="SDR_fam"/>
</dbReference>
<dbReference type="PRINTS" id="PR00081">
    <property type="entry name" value="GDHRDH"/>
</dbReference>
<name>A0A6J7EKL7_9ZZZZ</name>
<dbReference type="CDD" id="cd05233">
    <property type="entry name" value="SDR_c"/>
    <property type="match status" value="1"/>
</dbReference>
<organism evidence="2">
    <name type="scientific">freshwater metagenome</name>
    <dbReference type="NCBI Taxonomy" id="449393"/>
    <lineage>
        <taxon>unclassified sequences</taxon>
        <taxon>metagenomes</taxon>
        <taxon>ecological metagenomes</taxon>
    </lineage>
</organism>
<dbReference type="GO" id="GO:0016616">
    <property type="term" value="F:oxidoreductase activity, acting on the CH-OH group of donors, NAD or NADP as acceptor"/>
    <property type="evidence" value="ECO:0007669"/>
    <property type="project" value="TreeGrafter"/>
</dbReference>
<proteinExistence type="inferred from homology"/>
<dbReference type="Gene3D" id="3.40.50.720">
    <property type="entry name" value="NAD(P)-binding Rossmann-like Domain"/>
    <property type="match status" value="1"/>
</dbReference>
<sequence length="263" mass="27386">MPQSSAAAHVPQRVLITAGAAGIGRAIADAFVWAGAVVHICDIDEVAIESCRGASPALRATRVDVADADALTSWLDMAIGDLGGVDVLVNNAGTKGPTAFIEDISVDEWRSCLAVGLDAQFICARRVVPVMKQQGSGSIINMSSMAGKYGFGMRTPYTAAKWAVIGLTKSIAIEVGPHRVRCNCICPGSVRGDRMDAVIAAEADHRGLSAAAVADEYVAGQSVKRFVEPDDIVGLCMFLASPASSMISGQAIGVDGHTETYHL</sequence>
<dbReference type="GO" id="GO:0030497">
    <property type="term" value="P:fatty acid elongation"/>
    <property type="evidence" value="ECO:0007669"/>
    <property type="project" value="TreeGrafter"/>
</dbReference>
<evidence type="ECO:0000313" key="2">
    <source>
        <dbReference type="EMBL" id="CAB4881764.1"/>
    </source>
</evidence>
<dbReference type="InterPro" id="IPR020904">
    <property type="entry name" value="Sc_DH/Rdtase_CS"/>
</dbReference>
<dbReference type="PROSITE" id="PS00061">
    <property type="entry name" value="ADH_SHORT"/>
    <property type="match status" value="1"/>
</dbReference>
<protein>
    <submittedName>
        <fullName evidence="2">Unannotated protein</fullName>
    </submittedName>
</protein>
<dbReference type="PANTHER" id="PTHR42760">
    <property type="entry name" value="SHORT-CHAIN DEHYDROGENASES/REDUCTASES FAMILY MEMBER"/>
    <property type="match status" value="1"/>
</dbReference>